<dbReference type="NCBIfam" id="NF033487">
    <property type="entry name" value="Lacal_2735_fam"/>
    <property type="match status" value="1"/>
</dbReference>
<dbReference type="InterPro" id="IPR045493">
    <property type="entry name" value="DUF6435"/>
</dbReference>
<dbReference type="EMBL" id="CP022530">
    <property type="protein sequence ID" value="ASP40630.1"/>
    <property type="molecule type" value="Genomic_DNA"/>
</dbReference>
<dbReference type="Pfam" id="PF20027">
    <property type="entry name" value="DUF6435"/>
    <property type="match status" value="1"/>
</dbReference>
<evidence type="ECO:0000313" key="3">
    <source>
        <dbReference type="Proteomes" id="UP000202440"/>
    </source>
</evidence>
<dbReference type="Proteomes" id="UP000202440">
    <property type="component" value="Chromosome"/>
</dbReference>
<accession>A0A222FPB3</accession>
<protein>
    <recommendedName>
        <fullName evidence="4">Lacal_2735 family protein</fullName>
    </recommendedName>
</protein>
<dbReference type="AlphaFoldDB" id="A0A222FPB3"/>
<sequence>MFSFFKTDPTKKLRQQYQRKLEQAMQAQRNGDMRSYAQLSSEADSLYRDIQQHEQSDNK</sequence>
<proteinExistence type="predicted"/>
<keyword evidence="3" id="KW-1185">Reference proteome</keyword>
<organism evidence="2 3">
    <name type="scientific">Bacterioplanes sanyensis</name>
    <dbReference type="NCBI Taxonomy" id="1249553"/>
    <lineage>
        <taxon>Bacteria</taxon>
        <taxon>Pseudomonadati</taxon>
        <taxon>Pseudomonadota</taxon>
        <taxon>Gammaproteobacteria</taxon>
        <taxon>Oceanospirillales</taxon>
        <taxon>Oceanospirillaceae</taxon>
        <taxon>Bacterioplanes</taxon>
    </lineage>
</organism>
<feature type="region of interest" description="Disordered" evidence="1">
    <location>
        <begin position="24"/>
        <end position="59"/>
    </location>
</feature>
<evidence type="ECO:0000256" key="1">
    <source>
        <dbReference type="SAM" id="MobiDB-lite"/>
    </source>
</evidence>
<dbReference type="RefSeq" id="WP_094061792.1">
    <property type="nucleotide sequence ID" value="NZ_CP022530.1"/>
</dbReference>
<evidence type="ECO:0008006" key="4">
    <source>
        <dbReference type="Google" id="ProtNLM"/>
    </source>
</evidence>
<dbReference type="OrthoDB" id="292170at2"/>
<gene>
    <name evidence="2" type="ORF">CHH28_19035</name>
</gene>
<dbReference type="KEGG" id="bsan:CHH28_19035"/>
<name>A0A222FPB3_9GAMM</name>
<evidence type="ECO:0000313" key="2">
    <source>
        <dbReference type="EMBL" id="ASP40630.1"/>
    </source>
</evidence>
<feature type="compositionally biased region" description="Basic and acidic residues" evidence="1">
    <location>
        <begin position="45"/>
        <end position="59"/>
    </location>
</feature>
<reference evidence="2 3" key="1">
    <citation type="submission" date="2017-07" db="EMBL/GenBank/DDBJ databases">
        <title>Annotated genome sequence of Bacterioplanes sanyensis isolated from Red Sea.</title>
        <authorList>
            <person name="Rehman Z.U."/>
        </authorList>
    </citation>
    <scope>NUCLEOTIDE SEQUENCE [LARGE SCALE GENOMIC DNA]</scope>
    <source>
        <strain evidence="2 3">NV9</strain>
    </source>
</reference>